<reference evidence="3" key="1">
    <citation type="submission" date="2020-09" db="EMBL/GenBank/DDBJ databases">
        <title>A novel bacterium of genus Mangrovicoccus, isolated from South China Sea.</title>
        <authorList>
            <person name="Huang H."/>
            <person name="Mo K."/>
            <person name="Hu Y."/>
        </authorList>
    </citation>
    <scope>NUCLEOTIDE SEQUENCE</scope>
    <source>
        <strain evidence="3">HB182678</strain>
    </source>
</reference>
<feature type="domain" description="Integrase catalytic" evidence="2">
    <location>
        <begin position="20"/>
        <end position="81"/>
    </location>
</feature>
<evidence type="ECO:0000256" key="1">
    <source>
        <dbReference type="SAM" id="MobiDB-lite"/>
    </source>
</evidence>
<dbReference type="SUPFAM" id="SSF53098">
    <property type="entry name" value="Ribonuclease H-like"/>
    <property type="match status" value="1"/>
</dbReference>
<dbReference type="Proteomes" id="UP000609121">
    <property type="component" value="Unassembled WGS sequence"/>
</dbReference>
<comment type="caution">
    <text evidence="3">The sequence shown here is derived from an EMBL/GenBank/DDBJ whole genome shotgun (WGS) entry which is preliminary data.</text>
</comment>
<organism evidence="3 4">
    <name type="scientific">Mangrovicoccus algicola</name>
    <dbReference type="NCBI Taxonomy" id="2771008"/>
    <lineage>
        <taxon>Bacteria</taxon>
        <taxon>Pseudomonadati</taxon>
        <taxon>Pseudomonadota</taxon>
        <taxon>Alphaproteobacteria</taxon>
        <taxon>Rhodobacterales</taxon>
        <taxon>Paracoccaceae</taxon>
        <taxon>Mangrovicoccus</taxon>
    </lineage>
</organism>
<evidence type="ECO:0000313" key="3">
    <source>
        <dbReference type="EMBL" id="MBE3640435.1"/>
    </source>
</evidence>
<dbReference type="InterPro" id="IPR050900">
    <property type="entry name" value="Transposase_IS3/IS150/IS904"/>
</dbReference>
<feature type="region of interest" description="Disordered" evidence="1">
    <location>
        <begin position="92"/>
        <end position="119"/>
    </location>
</feature>
<dbReference type="Pfam" id="PF13683">
    <property type="entry name" value="rve_3"/>
    <property type="match status" value="1"/>
</dbReference>
<proteinExistence type="predicted"/>
<evidence type="ECO:0000259" key="2">
    <source>
        <dbReference type="Pfam" id="PF13683"/>
    </source>
</evidence>
<dbReference type="GO" id="GO:0015074">
    <property type="term" value="P:DNA integration"/>
    <property type="evidence" value="ECO:0007669"/>
    <property type="project" value="InterPro"/>
</dbReference>
<dbReference type="PANTHER" id="PTHR46889:SF4">
    <property type="entry name" value="TRANSPOSASE INSO FOR INSERTION SEQUENCE ELEMENT IS911B-RELATED"/>
    <property type="match status" value="1"/>
</dbReference>
<dbReference type="AlphaFoldDB" id="A0A8J6YZC5"/>
<protein>
    <submittedName>
        <fullName evidence="3">Transposase</fullName>
    </submittedName>
</protein>
<gene>
    <name evidence="3" type="ORF">ICN82_19705</name>
</gene>
<dbReference type="EMBL" id="JACVXA010000093">
    <property type="protein sequence ID" value="MBE3640435.1"/>
    <property type="molecule type" value="Genomic_DNA"/>
</dbReference>
<dbReference type="InterPro" id="IPR001584">
    <property type="entry name" value="Integrase_cat-core"/>
</dbReference>
<keyword evidence="4" id="KW-1185">Reference proteome</keyword>
<evidence type="ECO:0000313" key="4">
    <source>
        <dbReference type="Proteomes" id="UP000609121"/>
    </source>
</evidence>
<dbReference type="PANTHER" id="PTHR46889">
    <property type="entry name" value="TRANSPOSASE INSF FOR INSERTION SEQUENCE IS3B-RELATED"/>
    <property type="match status" value="1"/>
</dbReference>
<accession>A0A8J6YZC5</accession>
<sequence>MALDALKSAIASRNPAPGLIHHSDSGNCYDNSMVEKFSKTIKARLIRTTAWQTRRQAENAIARYIDGFHNPVRQHSSLGYLSLIASGRKAREVSETLPETRAGPRRRMPFAQRKPSLRL</sequence>
<name>A0A8J6YZC5_9RHOB</name>
<dbReference type="InterPro" id="IPR012337">
    <property type="entry name" value="RNaseH-like_sf"/>
</dbReference>